<evidence type="ECO:0000256" key="5">
    <source>
        <dbReference type="ARBA" id="ARBA00023235"/>
    </source>
</evidence>
<evidence type="ECO:0000256" key="3">
    <source>
        <dbReference type="ARBA" id="ARBA00013089"/>
    </source>
</evidence>
<reference evidence="10 11" key="1">
    <citation type="submission" date="2017-08" db="EMBL/GenBank/DDBJ databases">
        <authorList>
            <person name="de Groot N.N."/>
        </authorList>
    </citation>
    <scope>NUCLEOTIDE SEQUENCE [LARGE SCALE GENOMIC DNA]</scope>
    <source>
        <strain evidence="10 11">USBA 352</strain>
    </source>
</reference>
<dbReference type="NCBIfam" id="TIGR00492">
    <property type="entry name" value="alr"/>
    <property type="match status" value="1"/>
</dbReference>
<proteinExistence type="inferred from homology"/>
<evidence type="ECO:0000256" key="6">
    <source>
        <dbReference type="HAMAP-Rule" id="MF_01201"/>
    </source>
</evidence>
<dbReference type="PANTHER" id="PTHR30511">
    <property type="entry name" value="ALANINE RACEMASE"/>
    <property type="match status" value="1"/>
</dbReference>
<sequence>MIDTHSGASATPAIDNGRITVDLAALAANWQRLAGMMTNGAACGAAVKADCYGLGDAPCLEALWNAGCRTYFVATPQEGAAVRRHLPEATVYILNGLYPGAAGFYAANGLRPCLGSPDEVADWRNAGAPLPAALHVDTGISRLGLTAEEAASLAQNTPLELSLIMSHLACADTPGDRMNQAQLARFRALADLFPGVPRSLANSAGIFLGPDFHFELARPGIALYGGQASALEESRLDPVVTLEVRILQVHTLPKGAPIGYGATFTAPRDMRVAMVAAGYADGFLRAAGSTDGKAGAEAWLAGHRLPALGRVSMDMSAFDISEVPDDIAIRGSFVELFGRNVSVDETADRAGTIGYELLTSLGHRFARRYVGTPSQHGERS</sequence>
<comment type="catalytic activity">
    <reaction evidence="1 6">
        <text>L-alanine = D-alanine</text>
        <dbReference type="Rhea" id="RHEA:20249"/>
        <dbReference type="ChEBI" id="CHEBI:57416"/>
        <dbReference type="ChEBI" id="CHEBI:57972"/>
        <dbReference type="EC" id="5.1.1.1"/>
    </reaction>
</comment>
<dbReference type="GO" id="GO:0030170">
    <property type="term" value="F:pyridoxal phosphate binding"/>
    <property type="evidence" value="ECO:0007669"/>
    <property type="project" value="UniProtKB-UniRule"/>
</dbReference>
<comment type="pathway">
    <text evidence="6">Amino-acid biosynthesis; D-alanine biosynthesis; D-alanine from L-alanine: step 1/1.</text>
</comment>
<evidence type="ECO:0000256" key="1">
    <source>
        <dbReference type="ARBA" id="ARBA00000316"/>
    </source>
</evidence>
<dbReference type="SUPFAM" id="SSF50621">
    <property type="entry name" value="Alanine racemase C-terminal domain-like"/>
    <property type="match status" value="1"/>
</dbReference>
<dbReference type="HAMAP" id="MF_01201">
    <property type="entry name" value="Ala_racemase"/>
    <property type="match status" value="1"/>
</dbReference>
<dbReference type="Pfam" id="PF01168">
    <property type="entry name" value="Ala_racemase_N"/>
    <property type="match status" value="1"/>
</dbReference>
<feature type="binding site" evidence="6 8">
    <location>
        <position position="313"/>
    </location>
    <ligand>
        <name>substrate</name>
    </ligand>
</feature>
<feature type="active site" description="Proton acceptor; specific for D-alanine" evidence="6">
    <location>
        <position position="48"/>
    </location>
</feature>
<dbReference type="InterPro" id="IPR001608">
    <property type="entry name" value="Ala_racemase_N"/>
</dbReference>
<feature type="binding site" evidence="6 8">
    <location>
        <position position="142"/>
    </location>
    <ligand>
        <name>substrate</name>
    </ligand>
</feature>
<comment type="function">
    <text evidence="6">Catalyzes the interconversion of L-alanine and D-alanine. May also act on other amino acids.</text>
</comment>
<evidence type="ECO:0000313" key="10">
    <source>
        <dbReference type="EMBL" id="SOC25405.1"/>
    </source>
</evidence>
<dbReference type="PRINTS" id="PR00992">
    <property type="entry name" value="ALARACEMASE"/>
</dbReference>
<dbReference type="RefSeq" id="WP_208980448.1">
    <property type="nucleotide sequence ID" value="NZ_OBML01000014.1"/>
</dbReference>
<dbReference type="UniPathway" id="UPA00042">
    <property type="reaction ID" value="UER00497"/>
</dbReference>
<dbReference type="InterPro" id="IPR011079">
    <property type="entry name" value="Ala_racemase_C"/>
</dbReference>
<dbReference type="CDD" id="cd00430">
    <property type="entry name" value="PLPDE_III_AR"/>
    <property type="match status" value="1"/>
</dbReference>
<dbReference type="SUPFAM" id="SSF51419">
    <property type="entry name" value="PLP-binding barrel"/>
    <property type="match status" value="1"/>
</dbReference>
<dbReference type="AlphaFoldDB" id="A0A285TQ30"/>
<gene>
    <name evidence="10" type="ORF">SAMN05421512_11463</name>
</gene>
<dbReference type="Gene3D" id="2.40.37.10">
    <property type="entry name" value="Lyase, Ornithine Decarboxylase, Chain A, domain 1"/>
    <property type="match status" value="1"/>
</dbReference>
<dbReference type="InterPro" id="IPR009006">
    <property type="entry name" value="Ala_racemase/Decarboxylase_C"/>
</dbReference>
<dbReference type="InterPro" id="IPR000821">
    <property type="entry name" value="Ala_racemase"/>
</dbReference>
<evidence type="ECO:0000256" key="2">
    <source>
        <dbReference type="ARBA" id="ARBA00001933"/>
    </source>
</evidence>
<protein>
    <recommendedName>
        <fullName evidence="3 6">Alanine racemase</fullName>
        <ecNumber evidence="3 6">5.1.1.1</ecNumber>
    </recommendedName>
</protein>
<dbReference type="SMART" id="SM01005">
    <property type="entry name" value="Ala_racemase_C"/>
    <property type="match status" value="1"/>
</dbReference>
<dbReference type="PANTHER" id="PTHR30511:SF0">
    <property type="entry name" value="ALANINE RACEMASE, CATABOLIC-RELATED"/>
    <property type="match status" value="1"/>
</dbReference>
<evidence type="ECO:0000256" key="8">
    <source>
        <dbReference type="PIRSR" id="PIRSR600821-52"/>
    </source>
</evidence>
<dbReference type="GO" id="GO:0008784">
    <property type="term" value="F:alanine racemase activity"/>
    <property type="evidence" value="ECO:0007669"/>
    <property type="project" value="UniProtKB-UniRule"/>
</dbReference>
<evidence type="ECO:0000256" key="4">
    <source>
        <dbReference type="ARBA" id="ARBA00022898"/>
    </source>
</evidence>
<comment type="cofactor">
    <cofactor evidence="2 6 7">
        <name>pyridoxal 5'-phosphate</name>
        <dbReference type="ChEBI" id="CHEBI:597326"/>
    </cofactor>
</comment>
<evidence type="ECO:0000259" key="9">
    <source>
        <dbReference type="SMART" id="SM01005"/>
    </source>
</evidence>
<dbReference type="EC" id="5.1.1.1" evidence="3 6"/>
<name>A0A285TQ30_9HYPH</name>
<dbReference type="GO" id="GO:0005829">
    <property type="term" value="C:cytosol"/>
    <property type="evidence" value="ECO:0007669"/>
    <property type="project" value="TreeGrafter"/>
</dbReference>
<keyword evidence="4 6" id="KW-0663">Pyridoxal phosphate</keyword>
<feature type="domain" description="Alanine racemase C-terminal" evidence="9">
    <location>
        <begin position="239"/>
        <end position="370"/>
    </location>
</feature>
<comment type="similarity">
    <text evidence="6">Belongs to the alanine racemase family.</text>
</comment>
<keyword evidence="11" id="KW-1185">Reference proteome</keyword>
<dbReference type="STRING" id="538381.GCA_001696535_00453"/>
<dbReference type="EMBL" id="OBML01000014">
    <property type="protein sequence ID" value="SOC25405.1"/>
    <property type="molecule type" value="Genomic_DNA"/>
</dbReference>
<dbReference type="Gene3D" id="3.20.20.10">
    <property type="entry name" value="Alanine racemase"/>
    <property type="match status" value="1"/>
</dbReference>
<evidence type="ECO:0000256" key="7">
    <source>
        <dbReference type="PIRSR" id="PIRSR600821-50"/>
    </source>
</evidence>
<dbReference type="InterPro" id="IPR029066">
    <property type="entry name" value="PLP-binding_barrel"/>
</dbReference>
<feature type="active site" description="Proton acceptor; specific for L-alanine" evidence="6">
    <location>
        <position position="260"/>
    </location>
</feature>
<accession>A0A285TQ30</accession>
<dbReference type="Proteomes" id="UP000219331">
    <property type="component" value="Unassembled WGS sequence"/>
</dbReference>
<keyword evidence="5 6" id="KW-0413">Isomerase</keyword>
<organism evidence="10 11">
    <name type="scientific">Stappia indica</name>
    <dbReference type="NCBI Taxonomy" id="538381"/>
    <lineage>
        <taxon>Bacteria</taxon>
        <taxon>Pseudomonadati</taxon>
        <taxon>Pseudomonadota</taxon>
        <taxon>Alphaproteobacteria</taxon>
        <taxon>Hyphomicrobiales</taxon>
        <taxon>Stappiaceae</taxon>
        <taxon>Stappia</taxon>
    </lineage>
</organism>
<dbReference type="GO" id="GO:0030632">
    <property type="term" value="P:D-alanine biosynthetic process"/>
    <property type="evidence" value="ECO:0007669"/>
    <property type="project" value="UniProtKB-UniRule"/>
</dbReference>
<dbReference type="Pfam" id="PF00842">
    <property type="entry name" value="Ala_racemase_C"/>
    <property type="match status" value="1"/>
</dbReference>
<feature type="modified residue" description="N6-(pyridoxal phosphate)lysine" evidence="6 7">
    <location>
        <position position="48"/>
    </location>
</feature>
<evidence type="ECO:0000313" key="11">
    <source>
        <dbReference type="Proteomes" id="UP000219331"/>
    </source>
</evidence>